<gene>
    <name evidence="1" type="ORF">RP75_28620</name>
</gene>
<sequence length="78" mass="8770">REIRFHGVIENTAESVLRLTKRLVAANTQPILCYEAGTCGYGLHRLLTKLGFDCVVVSPAMIPRRAGNRMKNRKLCEI</sequence>
<dbReference type="EMBL" id="JWIT01000052">
    <property type="protein sequence ID" value="KJF70027.1"/>
    <property type="molecule type" value="Genomic_DNA"/>
</dbReference>
<reference evidence="1 2" key="1">
    <citation type="submission" date="2014-12" db="EMBL/GenBank/DDBJ databases">
        <authorList>
            <person name="Kuzmanovic N."/>
            <person name="Pulawska J."/>
            <person name="Obradovic A."/>
        </authorList>
    </citation>
    <scope>NUCLEOTIDE SEQUENCE [LARGE SCALE GENOMIC DNA]</scope>
    <source>
        <strain evidence="1 2">KFB 330</strain>
    </source>
</reference>
<proteinExistence type="predicted"/>
<dbReference type="Proteomes" id="UP000032564">
    <property type="component" value="Unassembled WGS sequence"/>
</dbReference>
<keyword evidence="2" id="KW-1185">Reference proteome</keyword>
<organism evidence="1 2">
    <name type="scientific">Agrobacterium arsenijevicii</name>
    <dbReference type="NCBI Taxonomy" id="1585697"/>
    <lineage>
        <taxon>Bacteria</taxon>
        <taxon>Pseudomonadati</taxon>
        <taxon>Pseudomonadota</taxon>
        <taxon>Alphaproteobacteria</taxon>
        <taxon>Hyphomicrobiales</taxon>
        <taxon>Rhizobiaceae</taxon>
        <taxon>Rhizobium/Agrobacterium group</taxon>
        <taxon>Agrobacterium</taxon>
    </lineage>
</organism>
<protein>
    <submittedName>
        <fullName evidence="1">Transposase</fullName>
    </submittedName>
</protein>
<comment type="caution">
    <text evidence="1">The sequence shown here is derived from an EMBL/GenBank/DDBJ whole genome shotgun (WGS) entry which is preliminary data.</text>
</comment>
<evidence type="ECO:0000313" key="2">
    <source>
        <dbReference type="Proteomes" id="UP000032564"/>
    </source>
</evidence>
<accession>A0ABR5CZL4</accession>
<feature type="non-terminal residue" evidence="1">
    <location>
        <position position="1"/>
    </location>
</feature>
<name>A0ABR5CZL4_9HYPH</name>
<evidence type="ECO:0000313" key="1">
    <source>
        <dbReference type="EMBL" id="KJF70027.1"/>
    </source>
</evidence>